<dbReference type="CDD" id="cd18186">
    <property type="entry name" value="BTB_POZ_ZBTB_KLHL-like"/>
    <property type="match status" value="1"/>
</dbReference>
<gene>
    <name evidence="2" type="ORF">PMAYCL1PPCAC_25320</name>
</gene>
<dbReference type="AlphaFoldDB" id="A0AAN5I8M3"/>
<dbReference type="Proteomes" id="UP001328107">
    <property type="component" value="Unassembled WGS sequence"/>
</dbReference>
<evidence type="ECO:0000313" key="2">
    <source>
        <dbReference type="EMBL" id="GMR55125.1"/>
    </source>
</evidence>
<dbReference type="InterPro" id="IPR011333">
    <property type="entry name" value="SKP1/BTB/POZ_sf"/>
</dbReference>
<dbReference type="SUPFAM" id="SSF54695">
    <property type="entry name" value="POZ domain"/>
    <property type="match status" value="1"/>
</dbReference>
<dbReference type="Pfam" id="PF00651">
    <property type="entry name" value="BTB"/>
    <property type="match status" value="1"/>
</dbReference>
<sequence length="156" mass="17916">FLIDDEKVYANKQYLAIHSPYFNTLFFGDFAEKGKSEMELKDVKSGEFRELLKVIYPSCKKINESSAEYLLKLADRFNIMILVDRAESFIINTSDISNLDKLRIADKYSLNGLKEHSISKLTTTKDFKAIKKSPIYDVLSADTRAILFDRLVTIAK</sequence>
<feature type="domain" description="BTB" evidence="1">
    <location>
        <begin position="1"/>
        <end position="64"/>
    </location>
</feature>
<dbReference type="Gene3D" id="3.30.710.10">
    <property type="entry name" value="Potassium Channel Kv1.1, Chain A"/>
    <property type="match status" value="1"/>
</dbReference>
<proteinExistence type="predicted"/>
<dbReference type="SMART" id="SM00225">
    <property type="entry name" value="BTB"/>
    <property type="match status" value="1"/>
</dbReference>
<comment type="caution">
    <text evidence="2">The sequence shown here is derived from an EMBL/GenBank/DDBJ whole genome shotgun (WGS) entry which is preliminary data.</text>
</comment>
<protein>
    <recommendedName>
        <fullName evidence="1">BTB domain-containing protein</fullName>
    </recommendedName>
</protein>
<dbReference type="InterPro" id="IPR000210">
    <property type="entry name" value="BTB/POZ_dom"/>
</dbReference>
<dbReference type="PANTHER" id="PTHR22744:SF14">
    <property type="entry name" value="BTB DOMAIN-CONTAINING PROTEIN-RELATED"/>
    <property type="match status" value="1"/>
</dbReference>
<dbReference type="PANTHER" id="PTHR22744">
    <property type="entry name" value="HELIX LOOP HELIX PROTEIN 21-RELATED"/>
    <property type="match status" value="1"/>
</dbReference>
<keyword evidence="3" id="KW-1185">Reference proteome</keyword>
<dbReference type="EMBL" id="BTRK01000005">
    <property type="protein sequence ID" value="GMR55125.1"/>
    <property type="molecule type" value="Genomic_DNA"/>
</dbReference>
<feature type="non-terminal residue" evidence="2">
    <location>
        <position position="1"/>
    </location>
</feature>
<dbReference type="PROSITE" id="PS50097">
    <property type="entry name" value="BTB"/>
    <property type="match status" value="1"/>
</dbReference>
<reference evidence="3" key="1">
    <citation type="submission" date="2022-10" db="EMBL/GenBank/DDBJ databases">
        <title>Genome assembly of Pristionchus species.</title>
        <authorList>
            <person name="Yoshida K."/>
            <person name="Sommer R.J."/>
        </authorList>
    </citation>
    <scope>NUCLEOTIDE SEQUENCE [LARGE SCALE GENOMIC DNA]</scope>
    <source>
        <strain evidence="3">RS5460</strain>
    </source>
</reference>
<name>A0AAN5I8M3_9BILA</name>
<organism evidence="2 3">
    <name type="scientific">Pristionchus mayeri</name>
    <dbReference type="NCBI Taxonomy" id="1317129"/>
    <lineage>
        <taxon>Eukaryota</taxon>
        <taxon>Metazoa</taxon>
        <taxon>Ecdysozoa</taxon>
        <taxon>Nematoda</taxon>
        <taxon>Chromadorea</taxon>
        <taxon>Rhabditida</taxon>
        <taxon>Rhabditina</taxon>
        <taxon>Diplogasteromorpha</taxon>
        <taxon>Diplogasteroidea</taxon>
        <taxon>Neodiplogasteridae</taxon>
        <taxon>Pristionchus</taxon>
    </lineage>
</organism>
<evidence type="ECO:0000259" key="1">
    <source>
        <dbReference type="PROSITE" id="PS50097"/>
    </source>
</evidence>
<accession>A0AAN5I8M3</accession>
<evidence type="ECO:0000313" key="3">
    <source>
        <dbReference type="Proteomes" id="UP001328107"/>
    </source>
</evidence>